<evidence type="ECO:0000313" key="2">
    <source>
        <dbReference type="EMBL" id="MDW8803197.1"/>
    </source>
</evidence>
<keyword evidence="3" id="KW-1185">Reference proteome</keyword>
<proteinExistence type="predicted"/>
<organism evidence="2 3">
    <name type="scientific">Clostridium tanneri</name>
    <dbReference type="NCBI Taxonomy" id="3037988"/>
    <lineage>
        <taxon>Bacteria</taxon>
        <taxon>Bacillati</taxon>
        <taxon>Bacillota</taxon>
        <taxon>Clostridia</taxon>
        <taxon>Eubacteriales</taxon>
        <taxon>Clostridiaceae</taxon>
        <taxon>Clostridium</taxon>
    </lineage>
</organism>
<dbReference type="RefSeq" id="WP_261673563.1">
    <property type="nucleotide sequence ID" value="NZ_JARUJP010000061.1"/>
</dbReference>
<protein>
    <recommendedName>
        <fullName evidence="1">DUF6881 domain-containing protein</fullName>
    </recommendedName>
</protein>
<reference evidence="2 3" key="1">
    <citation type="submission" date="2023-04" db="EMBL/GenBank/DDBJ databases">
        <title>Clostridium tannerae sp. nov., isolated from the fecal material of an alpaca.</title>
        <authorList>
            <person name="Miller S."/>
            <person name="Hendry M."/>
            <person name="King J."/>
            <person name="Sankaranarayanan K."/>
            <person name="Lawson P.A."/>
        </authorList>
    </citation>
    <scope>NUCLEOTIDE SEQUENCE [LARGE SCALE GENOMIC DNA]</scope>
    <source>
        <strain evidence="2 3">A1-XYC3</strain>
    </source>
</reference>
<evidence type="ECO:0000313" key="3">
    <source>
        <dbReference type="Proteomes" id="UP001281656"/>
    </source>
</evidence>
<dbReference type="Proteomes" id="UP001281656">
    <property type="component" value="Unassembled WGS sequence"/>
</dbReference>
<evidence type="ECO:0000259" key="1">
    <source>
        <dbReference type="Pfam" id="PF21812"/>
    </source>
</evidence>
<dbReference type="EMBL" id="JARUJP010000061">
    <property type="protein sequence ID" value="MDW8803197.1"/>
    <property type="molecule type" value="Genomic_DNA"/>
</dbReference>
<sequence length="94" mass="11431">MKYLKVEWIHSLQNEPIIIYSEIDNKYNEIRKVEIYRDNKIGYADLNTEFRGTRLSEEPLPTLSEIALDNQFKPMEIDKHEFEEVWLKRMQLNK</sequence>
<name>A0ABU4JYE2_9CLOT</name>
<dbReference type="Pfam" id="PF21812">
    <property type="entry name" value="DUF6881"/>
    <property type="match status" value="1"/>
</dbReference>
<comment type="caution">
    <text evidence="2">The sequence shown here is derived from an EMBL/GenBank/DDBJ whole genome shotgun (WGS) entry which is preliminary data.</text>
</comment>
<gene>
    <name evidence="2" type="ORF">P8V03_18885</name>
</gene>
<feature type="domain" description="DUF6881" evidence="1">
    <location>
        <begin position="2"/>
        <end position="90"/>
    </location>
</feature>
<accession>A0ABU4JYE2</accession>
<dbReference type="InterPro" id="IPR049248">
    <property type="entry name" value="DUF6881"/>
</dbReference>